<accession>A0A6A6BIQ6</accession>
<dbReference type="EMBL" id="ML995482">
    <property type="protein sequence ID" value="KAF2143154.1"/>
    <property type="molecule type" value="Genomic_DNA"/>
</dbReference>
<dbReference type="AlphaFoldDB" id="A0A6A6BIQ6"/>
<dbReference type="Proteomes" id="UP000799438">
    <property type="component" value="Unassembled WGS sequence"/>
</dbReference>
<reference evidence="2" key="1">
    <citation type="journal article" date="2020" name="Stud. Mycol.">
        <title>101 Dothideomycetes genomes: a test case for predicting lifestyles and emergence of pathogens.</title>
        <authorList>
            <person name="Haridas S."/>
            <person name="Albert R."/>
            <person name="Binder M."/>
            <person name="Bloem J."/>
            <person name="Labutti K."/>
            <person name="Salamov A."/>
            <person name="Andreopoulos B."/>
            <person name="Baker S."/>
            <person name="Barry K."/>
            <person name="Bills G."/>
            <person name="Bluhm B."/>
            <person name="Cannon C."/>
            <person name="Castanera R."/>
            <person name="Culley D."/>
            <person name="Daum C."/>
            <person name="Ezra D."/>
            <person name="Gonzalez J."/>
            <person name="Henrissat B."/>
            <person name="Kuo A."/>
            <person name="Liang C."/>
            <person name="Lipzen A."/>
            <person name="Lutzoni F."/>
            <person name="Magnuson J."/>
            <person name="Mondo S."/>
            <person name="Nolan M."/>
            <person name="Ohm R."/>
            <person name="Pangilinan J."/>
            <person name="Park H.-J."/>
            <person name="Ramirez L."/>
            <person name="Alfaro M."/>
            <person name="Sun H."/>
            <person name="Tritt A."/>
            <person name="Yoshinaga Y."/>
            <person name="Zwiers L.-H."/>
            <person name="Turgeon B."/>
            <person name="Goodwin S."/>
            <person name="Spatafora J."/>
            <person name="Crous P."/>
            <person name="Grigoriev I."/>
        </authorList>
    </citation>
    <scope>NUCLEOTIDE SEQUENCE</scope>
    <source>
        <strain evidence="2">CBS 121167</strain>
    </source>
</reference>
<keyword evidence="3" id="KW-1185">Reference proteome</keyword>
<feature type="region of interest" description="Disordered" evidence="1">
    <location>
        <begin position="176"/>
        <end position="198"/>
    </location>
</feature>
<dbReference type="GeneID" id="54301553"/>
<organism evidence="2 3">
    <name type="scientific">Aplosporella prunicola CBS 121167</name>
    <dbReference type="NCBI Taxonomy" id="1176127"/>
    <lineage>
        <taxon>Eukaryota</taxon>
        <taxon>Fungi</taxon>
        <taxon>Dikarya</taxon>
        <taxon>Ascomycota</taxon>
        <taxon>Pezizomycotina</taxon>
        <taxon>Dothideomycetes</taxon>
        <taxon>Dothideomycetes incertae sedis</taxon>
        <taxon>Botryosphaeriales</taxon>
        <taxon>Aplosporellaceae</taxon>
        <taxon>Aplosporella</taxon>
    </lineage>
</organism>
<feature type="region of interest" description="Disordered" evidence="1">
    <location>
        <begin position="114"/>
        <end position="151"/>
    </location>
</feature>
<feature type="compositionally biased region" description="Basic and acidic residues" evidence="1">
    <location>
        <begin position="122"/>
        <end position="136"/>
    </location>
</feature>
<dbReference type="RefSeq" id="XP_033398866.1">
    <property type="nucleotide sequence ID" value="XM_033544057.1"/>
</dbReference>
<sequence length="448" mass="51246">MAALLLNEPPELAERKDPVLVAQSPQAAISLLRQLAPKNTLPMEMWQRLIDVFGQNEGVNGCGLEKPEEEGVSAEADLGHGTGVAMDDSYQTLNDGDDCRRQLNNYHPFEPCLGPRFTDAQNTDHIESTSKRRAGTEKSIAPKRKSRSTKKELQMIRLLKARCQAQGEQLARTFKRKEHPSGPSGVGRKAKRTKPSPCVPACDKSFDTEFDDAERPFAKAIMQTEGSRRKQRKLNTAKVKDIIVKVQALANDDVLRQCRDIVSYWRRSGSLVSAPALPANENGERRKRSEAVTAIKELRQWYHVVYDMSENSTVADLTYRIWHAELGREYEKLRVRYSSTHASKRLFWQLHPELIAGHDMSHVAPSIRYPDPWKSFEKRLRKSRRWYQIACKLGWSIFFLFARNAIPHSWVEECAKDELDAWTVAIQTCRPEIWLDSTRRESAQNVIH</sequence>
<evidence type="ECO:0000313" key="3">
    <source>
        <dbReference type="Proteomes" id="UP000799438"/>
    </source>
</evidence>
<gene>
    <name evidence="2" type="ORF">K452DRAFT_317373</name>
</gene>
<name>A0A6A6BIQ6_9PEZI</name>
<protein>
    <submittedName>
        <fullName evidence="2">Uncharacterized protein</fullName>
    </submittedName>
</protein>
<evidence type="ECO:0000313" key="2">
    <source>
        <dbReference type="EMBL" id="KAF2143154.1"/>
    </source>
</evidence>
<proteinExistence type="predicted"/>
<evidence type="ECO:0000256" key="1">
    <source>
        <dbReference type="SAM" id="MobiDB-lite"/>
    </source>
</evidence>